<evidence type="ECO:0000256" key="1">
    <source>
        <dbReference type="ARBA" id="ARBA00001946"/>
    </source>
</evidence>
<dbReference type="GO" id="GO:0003676">
    <property type="term" value="F:nucleic acid binding"/>
    <property type="evidence" value="ECO:0007669"/>
    <property type="project" value="InterPro"/>
</dbReference>
<dbReference type="InterPro" id="IPR014883">
    <property type="entry name" value="VRR_NUC"/>
</dbReference>
<dbReference type="InterPro" id="IPR011856">
    <property type="entry name" value="tRNA_endonuc-like_dom_sf"/>
</dbReference>
<evidence type="ECO:0000313" key="6">
    <source>
        <dbReference type="Proteomes" id="UP000345266"/>
    </source>
</evidence>
<dbReference type="Proteomes" id="UP000345266">
    <property type="component" value="Unassembled WGS sequence"/>
</dbReference>
<evidence type="ECO:0000259" key="4">
    <source>
        <dbReference type="SMART" id="SM00990"/>
    </source>
</evidence>
<keyword evidence="2" id="KW-0540">Nuclease</keyword>
<dbReference type="GO" id="GO:0004518">
    <property type="term" value="F:nuclease activity"/>
    <property type="evidence" value="ECO:0007669"/>
    <property type="project" value="UniProtKB-KW"/>
</dbReference>
<evidence type="ECO:0000256" key="2">
    <source>
        <dbReference type="ARBA" id="ARBA00022722"/>
    </source>
</evidence>
<keyword evidence="3" id="KW-0378">Hydrolase</keyword>
<organism evidence="5 6">
    <name type="scientific">Bifidobacterium longum subsp. infantis</name>
    <dbReference type="NCBI Taxonomy" id="1682"/>
    <lineage>
        <taxon>Bacteria</taxon>
        <taxon>Bacillati</taxon>
        <taxon>Actinomycetota</taxon>
        <taxon>Actinomycetes</taxon>
        <taxon>Bifidobacteriales</taxon>
        <taxon>Bifidobacteriaceae</taxon>
        <taxon>Bifidobacterium</taxon>
    </lineage>
</organism>
<name>A0A564VPJ6_BIFLI</name>
<proteinExistence type="predicted"/>
<evidence type="ECO:0000256" key="3">
    <source>
        <dbReference type="ARBA" id="ARBA00022801"/>
    </source>
</evidence>
<sequence length="96" mass="10736">MAAVRENTVERRFNLLARRHGGLSLKWVSPGRLGVPDRLLFMPGGRLYLVELKRPGGKPRASQSAMFAKLEKRGFHVWVVDDPDAFFDMILGDGVG</sequence>
<dbReference type="EMBL" id="CABHNT010000029">
    <property type="protein sequence ID" value="VUX33903.1"/>
    <property type="molecule type" value="Genomic_DNA"/>
</dbReference>
<dbReference type="AlphaFoldDB" id="A0A564VPJ6"/>
<dbReference type="GO" id="GO:0016788">
    <property type="term" value="F:hydrolase activity, acting on ester bonds"/>
    <property type="evidence" value="ECO:0007669"/>
    <property type="project" value="InterPro"/>
</dbReference>
<protein>
    <submittedName>
        <fullName evidence="5">VRR-NUC domain protein</fullName>
    </submittedName>
</protein>
<reference evidence="5 6" key="1">
    <citation type="submission" date="2019-07" db="EMBL/GenBank/DDBJ databases">
        <authorList>
            <person name="Hibberd C M."/>
            <person name="Gehrig L. J."/>
            <person name="Chang H.-W."/>
            <person name="Venkatesh S."/>
        </authorList>
    </citation>
    <scope>NUCLEOTIDE SEQUENCE [LARGE SCALE GENOMIC DNA]</scope>
    <source>
        <strain evidence="5">Bifidobacterium_longum_subsp_infantis_JG_Bg463</strain>
    </source>
</reference>
<feature type="domain" description="VRR-NUC" evidence="4">
    <location>
        <begin position="4"/>
        <end position="84"/>
    </location>
</feature>
<gene>
    <name evidence="5" type="ORF">BLJG463_01410</name>
</gene>
<accession>A0A564VPJ6</accession>
<dbReference type="RefSeq" id="WP_144098946.1">
    <property type="nucleotide sequence ID" value="NZ_CABHND010000009.1"/>
</dbReference>
<evidence type="ECO:0000313" key="5">
    <source>
        <dbReference type="EMBL" id="VUX33903.1"/>
    </source>
</evidence>
<dbReference type="Gene3D" id="3.40.1350.10">
    <property type="match status" value="1"/>
</dbReference>
<dbReference type="SMART" id="SM00990">
    <property type="entry name" value="VRR_NUC"/>
    <property type="match status" value="1"/>
</dbReference>
<comment type="cofactor">
    <cofactor evidence="1">
        <name>Mg(2+)</name>
        <dbReference type="ChEBI" id="CHEBI:18420"/>
    </cofactor>
</comment>